<organism evidence="2 3">
    <name type="scientific">Candidatus Collierbacteria bacterium CG1_02_44_10</name>
    <dbReference type="NCBI Taxonomy" id="1805087"/>
    <lineage>
        <taxon>Bacteria</taxon>
        <taxon>Candidatus Collieribacteriota</taxon>
    </lineage>
</organism>
<feature type="domain" description="Amine oxidase" evidence="1">
    <location>
        <begin position="12"/>
        <end position="269"/>
    </location>
</feature>
<dbReference type="InterPro" id="IPR050464">
    <property type="entry name" value="Zeta_carotene_desat/Oxidored"/>
</dbReference>
<dbReference type="EMBL" id="MNUK01000071">
    <property type="protein sequence ID" value="OIN90398.1"/>
    <property type="molecule type" value="Genomic_DNA"/>
</dbReference>
<dbReference type="AlphaFoldDB" id="A0A1J4RWR5"/>
<proteinExistence type="predicted"/>
<evidence type="ECO:0000313" key="2">
    <source>
        <dbReference type="EMBL" id="OIN90398.1"/>
    </source>
</evidence>
<accession>A0A1J4RWR5</accession>
<comment type="caution">
    <text evidence="2">The sequence shown here is derived from an EMBL/GenBank/DDBJ whole genome shotgun (WGS) entry which is preliminary data.</text>
</comment>
<dbReference type="GO" id="GO:0016491">
    <property type="term" value="F:oxidoreductase activity"/>
    <property type="evidence" value="ECO:0007669"/>
    <property type="project" value="InterPro"/>
</dbReference>
<dbReference type="Pfam" id="PF01593">
    <property type="entry name" value="Amino_oxidase"/>
    <property type="match status" value="1"/>
</dbReference>
<evidence type="ECO:0000313" key="3">
    <source>
        <dbReference type="Proteomes" id="UP000182345"/>
    </source>
</evidence>
<dbReference type="Gene3D" id="3.90.660.50">
    <property type="match status" value="1"/>
</dbReference>
<dbReference type="SUPFAM" id="SSF51905">
    <property type="entry name" value="FAD/NAD(P)-binding domain"/>
    <property type="match status" value="1"/>
</dbReference>
<dbReference type="PANTHER" id="PTHR42923:SF46">
    <property type="entry name" value="AMINE OXIDASE"/>
    <property type="match status" value="1"/>
</dbReference>
<dbReference type="PANTHER" id="PTHR42923">
    <property type="entry name" value="PROTOPORPHYRINOGEN OXIDASE"/>
    <property type="match status" value="1"/>
</dbReference>
<gene>
    <name evidence="2" type="ORF">AUJ42_03085</name>
</gene>
<sequence length="458" mass="52221">MRVAIIGGGFVGLSSAVYLADRGHQPVVFEASDRCGGLAKGFKGKDWRWSLENFYHHIFTNDREIVDFSKKVGCKLNIKHPMTSSFFRFEEIELDSPLSLLRFSGISVWSRLRMGVGLLLLKLIPDGLFLERYKAVEALPKLLGKAGYKVVWEKLLVAKFGPYADQVNLAWFWSRVAKRTKNLGYFEGGFTGLIDKTVENIKKHGGEIRMGVEVKTIQRGWIHPFGYQRPDQVRDDSVVGSNDDGGVMVNGEKFDAVVITTPAPIAKKILGGWIHPFGYQRPDQVRDDKSSVGKSRVTELNYLWGQTVIMEVSQKLIKGYWMNILENDFPFLVVVEHTNMINKKWYGEKNIVYLGNYLPEGHKQLMMTKEQLVALYLPFIKKINWNFNQKQIMKTSLFREPFAQPVFPVNYSRMIPNPRVGLGVYLANMSMVYPFDRGTNYAVKLGNDIAELVVSDLR</sequence>
<dbReference type="Gene3D" id="3.50.50.60">
    <property type="entry name" value="FAD/NAD(P)-binding domain"/>
    <property type="match status" value="1"/>
</dbReference>
<dbReference type="InterPro" id="IPR002937">
    <property type="entry name" value="Amino_oxidase"/>
</dbReference>
<dbReference type="Proteomes" id="UP000182345">
    <property type="component" value="Unassembled WGS sequence"/>
</dbReference>
<dbReference type="NCBIfam" id="NF005560">
    <property type="entry name" value="PRK07233.1"/>
    <property type="match status" value="1"/>
</dbReference>
<protein>
    <recommendedName>
        <fullName evidence="1">Amine oxidase domain-containing protein</fullName>
    </recommendedName>
</protein>
<reference evidence="2 3" key="1">
    <citation type="journal article" date="2016" name="Environ. Microbiol.">
        <title>Genomic resolution of a cold subsurface aquifer community provides metabolic insights for novel microbes adapted to high CO concentrations.</title>
        <authorList>
            <person name="Probst A.J."/>
            <person name="Castelle C.J."/>
            <person name="Singh A."/>
            <person name="Brown C.T."/>
            <person name="Anantharaman K."/>
            <person name="Sharon I."/>
            <person name="Hug L.A."/>
            <person name="Burstein D."/>
            <person name="Emerson J.B."/>
            <person name="Thomas B.C."/>
            <person name="Banfield J.F."/>
        </authorList>
    </citation>
    <scope>NUCLEOTIDE SEQUENCE [LARGE SCALE GENOMIC DNA]</scope>
    <source>
        <strain evidence="2">CG1_02_44_10</strain>
    </source>
</reference>
<name>A0A1J4RWR5_9BACT</name>
<evidence type="ECO:0000259" key="1">
    <source>
        <dbReference type="Pfam" id="PF01593"/>
    </source>
</evidence>
<dbReference type="InterPro" id="IPR036188">
    <property type="entry name" value="FAD/NAD-bd_sf"/>
</dbReference>